<evidence type="ECO:0000313" key="2">
    <source>
        <dbReference type="Proteomes" id="UP000197157"/>
    </source>
</evidence>
<protein>
    <submittedName>
        <fullName evidence="1">Uncharacterized protein</fullName>
    </submittedName>
</protein>
<organism evidence="1 2">
    <name type="scientific">Salmonella enterica subsp. enterica serovar Macclesfield str. S-1643</name>
    <dbReference type="NCBI Taxonomy" id="1242107"/>
    <lineage>
        <taxon>Bacteria</taxon>
        <taxon>Pseudomonadati</taxon>
        <taxon>Pseudomonadota</taxon>
        <taxon>Gammaproteobacteria</taxon>
        <taxon>Enterobacterales</taxon>
        <taxon>Enterobacteriaceae</taxon>
        <taxon>Salmonella</taxon>
    </lineage>
</organism>
<accession>A0A2C9P2X7</accession>
<evidence type="ECO:0000313" key="1">
    <source>
        <dbReference type="EMBL" id="ASG17883.1"/>
    </source>
</evidence>
<dbReference type="AlphaFoldDB" id="A0A2C9P2X7"/>
<sequence length="155" mass="17912">MNKYSFAISIFALLVSALSLFNAWRANKKAEFRSINLLRLEVLSTYHELESRLLTIKLRAESLISGNSEFYKENSKIDLEFKQEAETLGGLASKLLDEYRKTLCIDKNSVEKLPEKELIVMQRKLISCKHFLLLESESIVKAIEKLSDKVQRIKK</sequence>
<dbReference type="Proteomes" id="UP000197157">
    <property type="component" value="Chromosome"/>
</dbReference>
<name>A0A2C9P2X7_SALET</name>
<reference evidence="1 2" key="1">
    <citation type="submission" date="2017-06" db="EMBL/GenBank/DDBJ databases">
        <title>Salmonella reference genomes for public health.</title>
        <authorList>
            <person name="Robertson J."/>
            <person name="Yoshida C."/>
            <person name="Gurnik S."/>
            <person name="Nash J."/>
        </authorList>
    </citation>
    <scope>NUCLEOTIDE SEQUENCE [LARGE SCALE GENOMIC DNA]</scope>
    <source>
        <strain evidence="1 2">S-1643</strain>
    </source>
</reference>
<proteinExistence type="predicted"/>
<dbReference type="EMBL" id="CP022117">
    <property type="protein sequence ID" value="ASG17883.1"/>
    <property type="molecule type" value="Genomic_DNA"/>
</dbReference>
<gene>
    <name evidence="1" type="ORF">LFZ25_19055</name>
</gene>
<dbReference type="RefSeq" id="WP_001046411.1">
    <property type="nucleotide sequence ID" value="NZ_CP022117.1"/>
</dbReference>